<dbReference type="EMBL" id="HACG01007546">
    <property type="protein sequence ID" value="CEK54411.1"/>
    <property type="molecule type" value="Transcribed_RNA"/>
</dbReference>
<feature type="domain" description="Fibronectin type-III" evidence="3">
    <location>
        <begin position="1"/>
        <end position="102"/>
    </location>
</feature>
<organism evidence="4">
    <name type="scientific">Arion vulgaris</name>
    <dbReference type="NCBI Taxonomy" id="1028688"/>
    <lineage>
        <taxon>Eukaryota</taxon>
        <taxon>Metazoa</taxon>
        <taxon>Spiralia</taxon>
        <taxon>Lophotrochozoa</taxon>
        <taxon>Mollusca</taxon>
        <taxon>Gastropoda</taxon>
        <taxon>Heterobranchia</taxon>
        <taxon>Euthyneura</taxon>
        <taxon>Panpulmonata</taxon>
        <taxon>Eupulmonata</taxon>
        <taxon>Stylommatophora</taxon>
        <taxon>Helicina</taxon>
        <taxon>Arionoidea</taxon>
        <taxon>Arionidae</taxon>
        <taxon>Arion</taxon>
    </lineage>
</organism>
<protein>
    <recommendedName>
        <fullName evidence="3">Fibronectin type-III domain-containing protein</fullName>
    </recommendedName>
</protein>
<dbReference type="InterPro" id="IPR036116">
    <property type="entry name" value="FN3_sf"/>
</dbReference>
<feature type="region of interest" description="Disordered" evidence="1">
    <location>
        <begin position="158"/>
        <end position="179"/>
    </location>
</feature>
<dbReference type="AlphaFoldDB" id="A0A0B6YF68"/>
<keyword evidence="2" id="KW-0472">Membrane</keyword>
<name>A0A0B6YF68_9EUPU</name>
<dbReference type="InterPro" id="IPR013783">
    <property type="entry name" value="Ig-like_fold"/>
</dbReference>
<feature type="non-terminal residue" evidence="4">
    <location>
        <position position="1"/>
    </location>
</feature>
<feature type="transmembrane region" description="Helical" evidence="2">
    <location>
        <begin position="128"/>
        <end position="151"/>
    </location>
</feature>
<gene>
    <name evidence="4" type="primary">ORF22719</name>
</gene>
<accession>A0A0B6YF68</accession>
<dbReference type="InterPro" id="IPR003961">
    <property type="entry name" value="FN3_dom"/>
</dbReference>
<keyword evidence="2" id="KW-0812">Transmembrane</keyword>
<dbReference type="PROSITE" id="PS50853">
    <property type="entry name" value="FN3"/>
    <property type="match status" value="1"/>
</dbReference>
<evidence type="ECO:0000313" key="4">
    <source>
        <dbReference type="EMBL" id="CEK54411.1"/>
    </source>
</evidence>
<evidence type="ECO:0000256" key="2">
    <source>
        <dbReference type="SAM" id="Phobius"/>
    </source>
</evidence>
<dbReference type="CDD" id="cd00063">
    <property type="entry name" value="FN3"/>
    <property type="match status" value="1"/>
</dbReference>
<reference evidence="4" key="1">
    <citation type="submission" date="2014-12" db="EMBL/GenBank/DDBJ databases">
        <title>Insight into the proteome of Arion vulgaris.</title>
        <authorList>
            <person name="Aradska J."/>
            <person name="Bulat T."/>
            <person name="Smidak R."/>
            <person name="Sarate P."/>
            <person name="Gangsoo J."/>
            <person name="Sialana F."/>
            <person name="Bilban M."/>
            <person name="Lubec G."/>
        </authorList>
    </citation>
    <scope>NUCLEOTIDE SEQUENCE</scope>
    <source>
        <tissue evidence="4">Skin</tissue>
    </source>
</reference>
<keyword evidence="2" id="KW-1133">Transmembrane helix</keyword>
<proteinExistence type="predicted"/>
<evidence type="ECO:0000256" key="1">
    <source>
        <dbReference type="SAM" id="MobiDB-lite"/>
    </source>
</evidence>
<evidence type="ECO:0000259" key="3">
    <source>
        <dbReference type="PROSITE" id="PS50853"/>
    </source>
</evidence>
<dbReference type="Gene3D" id="2.60.40.10">
    <property type="entry name" value="Immunoglobulins"/>
    <property type="match status" value="1"/>
</dbReference>
<dbReference type="SUPFAM" id="SSF49265">
    <property type="entry name" value="Fibronectin type III"/>
    <property type="match status" value="1"/>
</dbReference>
<sequence length="179" mass="19425">PLKVPKVRSLTSHGCLLEWQGAKPMGGDSMVYVVQLLCLNGRDMEYKQIYRGTSTHCQVDSLQSSSEYQVRVAAVRLSSDGSGDITGAFSPGIILSPLNLEPMRSGSSPCTRGEDRTDERKQWSDQQYAAIILCLFVLMAIISAFLCQQLISYMSGPEESTSSSLPSSTASSSPSDGFR</sequence>